<keyword evidence="5" id="KW-1185">Reference proteome</keyword>
<dbReference type="InterPro" id="IPR036641">
    <property type="entry name" value="HPT_dom_sf"/>
</dbReference>
<dbReference type="PROSITE" id="PS50894">
    <property type="entry name" value="HPT"/>
    <property type="match status" value="1"/>
</dbReference>
<organism evidence="4 5">
    <name type="scientific">Lysobacter yangpyeongensis</name>
    <dbReference type="NCBI Taxonomy" id="346182"/>
    <lineage>
        <taxon>Bacteria</taxon>
        <taxon>Pseudomonadati</taxon>
        <taxon>Pseudomonadota</taxon>
        <taxon>Gammaproteobacteria</taxon>
        <taxon>Lysobacterales</taxon>
        <taxon>Lysobacteraceae</taxon>
        <taxon>Lysobacter</taxon>
    </lineage>
</organism>
<gene>
    <name evidence="4" type="ORF">ACFPN1_02890</name>
</gene>
<dbReference type="EMBL" id="JBHSNM010000001">
    <property type="protein sequence ID" value="MFC5569011.1"/>
    <property type="molecule type" value="Genomic_DNA"/>
</dbReference>
<reference evidence="5" key="1">
    <citation type="journal article" date="2019" name="Int. J. Syst. Evol. Microbiol.">
        <title>The Global Catalogue of Microorganisms (GCM) 10K type strain sequencing project: providing services to taxonomists for standard genome sequencing and annotation.</title>
        <authorList>
            <consortium name="The Broad Institute Genomics Platform"/>
            <consortium name="The Broad Institute Genome Sequencing Center for Infectious Disease"/>
            <person name="Wu L."/>
            <person name="Ma J."/>
        </authorList>
    </citation>
    <scope>NUCLEOTIDE SEQUENCE [LARGE SCALE GENOMIC DNA]</scope>
    <source>
        <strain evidence="5">KACC 11407</strain>
    </source>
</reference>
<comment type="caution">
    <text evidence="4">The sequence shown here is derived from an EMBL/GenBank/DDBJ whole genome shotgun (WGS) entry which is preliminary data.</text>
</comment>
<evidence type="ECO:0000256" key="1">
    <source>
        <dbReference type="ARBA" id="ARBA00023012"/>
    </source>
</evidence>
<keyword evidence="2" id="KW-0597">Phosphoprotein</keyword>
<protein>
    <submittedName>
        <fullName evidence="4">Hpt domain-containing protein</fullName>
    </submittedName>
</protein>
<feature type="domain" description="HPt" evidence="3">
    <location>
        <begin position="18"/>
        <end position="109"/>
    </location>
</feature>
<proteinExistence type="predicted"/>
<accession>A0ABW0SJF1</accession>
<sequence length="114" mass="12804">MTDGAPAFEPLNSLLRGDRERIRRTLDIFLRVTREDLRQLDGAHAGGDWKKIAQLMHKTKSACLQIGERAAAEAAVAVERAAADPDTRARAYAIVREELERVEERVARYLAMES</sequence>
<evidence type="ECO:0000313" key="5">
    <source>
        <dbReference type="Proteomes" id="UP001596036"/>
    </source>
</evidence>
<evidence type="ECO:0000259" key="3">
    <source>
        <dbReference type="PROSITE" id="PS50894"/>
    </source>
</evidence>
<dbReference type="SUPFAM" id="SSF47226">
    <property type="entry name" value="Histidine-containing phosphotransfer domain, HPT domain"/>
    <property type="match status" value="1"/>
</dbReference>
<evidence type="ECO:0000256" key="2">
    <source>
        <dbReference type="PROSITE-ProRule" id="PRU00110"/>
    </source>
</evidence>
<dbReference type="Gene3D" id="1.20.120.160">
    <property type="entry name" value="HPT domain"/>
    <property type="match status" value="1"/>
</dbReference>
<dbReference type="InterPro" id="IPR008207">
    <property type="entry name" value="Sig_transdc_His_kin_Hpt_dom"/>
</dbReference>
<dbReference type="Pfam" id="PF01627">
    <property type="entry name" value="Hpt"/>
    <property type="match status" value="1"/>
</dbReference>
<name>A0ABW0SJF1_9GAMM</name>
<feature type="modified residue" description="Phosphohistidine" evidence="2">
    <location>
        <position position="57"/>
    </location>
</feature>
<dbReference type="Proteomes" id="UP001596036">
    <property type="component" value="Unassembled WGS sequence"/>
</dbReference>
<keyword evidence="1" id="KW-0902">Two-component regulatory system</keyword>
<evidence type="ECO:0000313" key="4">
    <source>
        <dbReference type="EMBL" id="MFC5569011.1"/>
    </source>
</evidence>